<dbReference type="Proteomes" id="UP001162001">
    <property type="component" value="Segment"/>
</dbReference>
<dbReference type="InterPro" id="IPR052514">
    <property type="entry name" value="SAM-dependent_MTase"/>
</dbReference>
<dbReference type="PANTHER" id="PTHR34203">
    <property type="entry name" value="METHYLTRANSFERASE, FKBM FAMILY PROTEIN"/>
    <property type="match status" value="1"/>
</dbReference>
<dbReference type="InterPro" id="IPR006342">
    <property type="entry name" value="FkbM_mtfrase"/>
</dbReference>
<dbReference type="NCBIfam" id="TIGR01444">
    <property type="entry name" value="fkbM_fam"/>
    <property type="match status" value="1"/>
</dbReference>
<dbReference type="GO" id="GO:0032259">
    <property type="term" value="P:methylation"/>
    <property type="evidence" value="ECO:0007669"/>
    <property type="project" value="UniProtKB-KW"/>
</dbReference>
<protein>
    <submittedName>
        <fullName evidence="2">Methyltransferase FkbM</fullName>
    </submittedName>
</protein>
<gene>
    <name evidence="2" type="ORF">Fadolivirus_1_1176</name>
</gene>
<dbReference type="SUPFAM" id="SSF53335">
    <property type="entry name" value="S-adenosyl-L-methionine-dependent methyltransferases"/>
    <property type="match status" value="1"/>
</dbReference>
<evidence type="ECO:0000313" key="3">
    <source>
        <dbReference type="Proteomes" id="UP001162001"/>
    </source>
</evidence>
<dbReference type="Pfam" id="PF05050">
    <property type="entry name" value="Methyltransf_21"/>
    <property type="match status" value="1"/>
</dbReference>
<keyword evidence="2" id="KW-0489">Methyltransferase</keyword>
<dbReference type="InterPro" id="IPR029063">
    <property type="entry name" value="SAM-dependent_MTases_sf"/>
</dbReference>
<keyword evidence="3" id="KW-1185">Reference proteome</keyword>
<dbReference type="GO" id="GO:0008168">
    <property type="term" value="F:methyltransferase activity"/>
    <property type="evidence" value="ECO:0007669"/>
    <property type="project" value="UniProtKB-KW"/>
</dbReference>
<dbReference type="EMBL" id="MT418680">
    <property type="protein sequence ID" value="QKF94634.1"/>
    <property type="molecule type" value="Genomic_DNA"/>
</dbReference>
<keyword evidence="2" id="KW-0808">Transferase</keyword>
<name>A0A7D3UW84_9VIRU</name>
<organism evidence="2 3">
    <name type="scientific">Fadolivirus FV1/VV64</name>
    <dbReference type="NCBI Taxonomy" id="3070911"/>
    <lineage>
        <taxon>Viruses</taxon>
        <taxon>Varidnaviria</taxon>
        <taxon>Bamfordvirae</taxon>
        <taxon>Nucleocytoviricota</taxon>
        <taxon>Megaviricetes</taxon>
        <taxon>Imitervirales</taxon>
        <taxon>Mimiviridae</taxon>
        <taxon>Klosneuvirinae</taxon>
        <taxon>Fadolivirus</taxon>
        <taxon>Fadolivirus algeromassiliense</taxon>
    </lineage>
</organism>
<reference evidence="2 3" key="1">
    <citation type="submission" date="2020-04" db="EMBL/GenBank/DDBJ databases">
        <title>Advantages and limits of metagenomic assembly and binning of a giant virus.</title>
        <authorList>
            <person name="Schulz F."/>
            <person name="Andreani J."/>
            <person name="Francis R."/>
            <person name="Boudjemaa H."/>
            <person name="Bou Khalil J.Y."/>
            <person name="Lee J."/>
            <person name="La Scola B."/>
            <person name="Woyke T."/>
        </authorList>
    </citation>
    <scope>NUCLEOTIDE SEQUENCE [LARGE SCALE GENOMIC DNA]</scope>
    <source>
        <strain evidence="2 3">FV1/VV64</strain>
    </source>
</reference>
<evidence type="ECO:0000259" key="1">
    <source>
        <dbReference type="Pfam" id="PF05050"/>
    </source>
</evidence>
<evidence type="ECO:0000313" key="2">
    <source>
        <dbReference type="EMBL" id="QKF94634.1"/>
    </source>
</evidence>
<dbReference type="Gene3D" id="3.40.50.150">
    <property type="entry name" value="Vaccinia Virus protein VP39"/>
    <property type="match status" value="1"/>
</dbReference>
<sequence>MILTKTYMGFEIFTHGMKDYISNIINCYGCWEPNITKYIIELFKKDTESNKIIFDVGSNIGYYSILFSFLDNNSKIHSFEPLKINYEIIEKTIKHNNIKNITLNKYCIGDKDNEKLYLSFEGNNIDVNSNIGGTHIVKKSSTETYGMTLDTYIEDNNINQIFLMKVDIEGYEPNLIKGAMKSLKNRIFKYIIIEITPKFCDFNVCKDIINTIITNEYICYDLGLMEGGHIDMVILKMPIINNDNIDKFIKSIIQSNLLFVRK</sequence>
<proteinExistence type="predicted"/>
<feature type="domain" description="Methyltransferase FkbM" evidence="1">
    <location>
        <begin position="55"/>
        <end position="202"/>
    </location>
</feature>
<dbReference type="PANTHER" id="PTHR34203:SF15">
    <property type="entry name" value="SLL1173 PROTEIN"/>
    <property type="match status" value="1"/>
</dbReference>
<accession>A0A7D3UW84</accession>